<keyword evidence="3" id="KW-1185">Reference proteome</keyword>
<dbReference type="AlphaFoldDB" id="A0A1G9SVA4"/>
<gene>
    <name evidence="2" type="ORF">SAMN04489726_1405</name>
</gene>
<organism evidence="2 3">
    <name type="scientific">Allokutzneria albata</name>
    <name type="common">Kibdelosporangium albatum</name>
    <dbReference type="NCBI Taxonomy" id="211114"/>
    <lineage>
        <taxon>Bacteria</taxon>
        <taxon>Bacillati</taxon>
        <taxon>Actinomycetota</taxon>
        <taxon>Actinomycetes</taxon>
        <taxon>Pseudonocardiales</taxon>
        <taxon>Pseudonocardiaceae</taxon>
        <taxon>Allokutzneria</taxon>
    </lineage>
</organism>
<evidence type="ECO:0000256" key="1">
    <source>
        <dbReference type="SAM" id="MobiDB-lite"/>
    </source>
</evidence>
<evidence type="ECO:0000313" key="2">
    <source>
        <dbReference type="EMBL" id="SDM39399.1"/>
    </source>
</evidence>
<protein>
    <submittedName>
        <fullName evidence="2">Uncharacterized protein</fullName>
    </submittedName>
</protein>
<feature type="region of interest" description="Disordered" evidence="1">
    <location>
        <begin position="63"/>
        <end position="108"/>
    </location>
</feature>
<evidence type="ECO:0000313" key="3">
    <source>
        <dbReference type="Proteomes" id="UP000183376"/>
    </source>
</evidence>
<accession>A0A1G9SVA4</accession>
<reference evidence="2 3" key="1">
    <citation type="submission" date="2016-10" db="EMBL/GenBank/DDBJ databases">
        <authorList>
            <person name="de Groot N.N."/>
        </authorList>
    </citation>
    <scope>NUCLEOTIDE SEQUENCE [LARGE SCALE GENOMIC DNA]</scope>
    <source>
        <strain evidence="2 3">DSM 44149</strain>
    </source>
</reference>
<sequence>MRHLRTAILTALSACTVARPGTPKAGPSTRNIEEELDNTKRSDLRKVFTSSPQQVNGYWSSERMRNAKPHQPQPGQTTDVFRDEPTGVVIHPTTGAVGPTSPLPRHRW</sequence>
<dbReference type="Proteomes" id="UP000183376">
    <property type="component" value="Chromosome I"/>
</dbReference>
<dbReference type="RefSeq" id="WP_030433645.1">
    <property type="nucleotide sequence ID" value="NZ_JOEF01000049.1"/>
</dbReference>
<proteinExistence type="predicted"/>
<name>A0A1G9SVA4_ALLAB</name>
<dbReference type="EMBL" id="LT629701">
    <property type="protein sequence ID" value="SDM39399.1"/>
    <property type="molecule type" value="Genomic_DNA"/>
</dbReference>